<feature type="transmembrane region" description="Helical" evidence="1">
    <location>
        <begin position="70"/>
        <end position="96"/>
    </location>
</feature>
<dbReference type="AlphaFoldDB" id="A0AAD1XQT1"/>
<keyword evidence="1" id="KW-1133">Transmembrane helix</keyword>
<accession>A0AAD1XQT1</accession>
<evidence type="ECO:0000313" key="2">
    <source>
        <dbReference type="EMBL" id="CAI2377157.1"/>
    </source>
</evidence>
<gene>
    <name evidence="2" type="ORF">ECRASSUSDP1_LOCUS18540</name>
</gene>
<keyword evidence="3" id="KW-1185">Reference proteome</keyword>
<evidence type="ECO:0000313" key="3">
    <source>
        <dbReference type="Proteomes" id="UP001295684"/>
    </source>
</evidence>
<feature type="transmembrane region" description="Helical" evidence="1">
    <location>
        <begin position="39"/>
        <end position="58"/>
    </location>
</feature>
<evidence type="ECO:0000256" key="1">
    <source>
        <dbReference type="SAM" id="Phobius"/>
    </source>
</evidence>
<dbReference type="Proteomes" id="UP001295684">
    <property type="component" value="Unassembled WGS sequence"/>
</dbReference>
<name>A0AAD1XQT1_EUPCR</name>
<proteinExistence type="predicted"/>
<protein>
    <submittedName>
        <fullName evidence="2">Uncharacterized protein</fullName>
    </submittedName>
</protein>
<sequence>MFTLETFATDGKVDTPTVRWVTSIFYGVYHFWIPFTDQGPVAGIIFAIVVIGYGYLLVWQRLTVNVFNAFLIHLGLDLGEPFALYFLKVISVTIIWRQ</sequence>
<keyword evidence="1" id="KW-0812">Transmembrane</keyword>
<keyword evidence="1" id="KW-0472">Membrane</keyword>
<reference evidence="2" key="1">
    <citation type="submission" date="2023-07" db="EMBL/GenBank/DDBJ databases">
        <authorList>
            <consortium name="AG Swart"/>
            <person name="Singh M."/>
            <person name="Singh A."/>
            <person name="Seah K."/>
            <person name="Emmerich C."/>
        </authorList>
    </citation>
    <scope>NUCLEOTIDE SEQUENCE</scope>
    <source>
        <strain evidence="2">DP1</strain>
    </source>
</reference>
<organism evidence="2 3">
    <name type="scientific">Euplotes crassus</name>
    <dbReference type="NCBI Taxonomy" id="5936"/>
    <lineage>
        <taxon>Eukaryota</taxon>
        <taxon>Sar</taxon>
        <taxon>Alveolata</taxon>
        <taxon>Ciliophora</taxon>
        <taxon>Intramacronucleata</taxon>
        <taxon>Spirotrichea</taxon>
        <taxon>Hypotrichia</taxon>
        <taxon>Euplotida</taxon>
        <taxon>Euplotidae</taxon>
        <taxon>Moneuplotes</taxon>
    </lineage>
</organism>
<comment type="caution">
    <text evidence="2">The sequence shown here is derived from an EMBL/GenBank/DDBJ whole genome shotgun (WGS) entry which is preliminary data.</text>
</comment>
<dbReference type="EMBL" id="CAMPGE010018771">
    <property type="protein sequence ID" value="CAI2377157.1"/>
    <property type="molecule type" value="Genomic_DNA"/>
</dbReference>